<dbReference type="PATRIC" id="fig|1121448.10.peg.1116"/>
<dbReference type="Gene3D" id="3.30.70.270">
    <property type="match status" value="1"/>
</dbReference>
<dbReference type="GO" id="GO:0005886">
    <property type="term" value="C:plasma membrane"/>
    <property type="evidence" value="ECO:0007669"/>
    <property type="project" value="TreeGrafter"/>
</dbReference>
<evidence type="ECO:0000313" key="6">
    <source>
        <dbReference type="Proteomes" id="UP000016587"/>
    </source>
</evidence>
<dbReference type="EMBL" id="CP006585">
    <property type="protein sequence ID" value="AGW12984.1"/>
    <property type="molecule type" value="Genomic_DNA"/>
</dbReference>
<dbReference type="Proteomes" id="UP000016587">
    <property type="component" value="Chromosome"/>
</dbReference>
<dbReference type="SUPFAM" id="SSF55073">
    <property type="entry name" value="Nucleotide cyclase"/>
    <property type="match status" value="1"/>
</dbReference>
<keyword evidence="3" id="KW-0472">Membrane</keyword>
<proteinExistence type="predicted"/>
<evidence type="ECO:0000256" key="2">
    <source>
        <dbReference type="ARBA" id="ARBA00034247"/>
    </source>
</evidence>
<dbReference type="eggNOG" id="COG3706">
    <property type="taxonomic scope" value="Bacteria"/>
</dbReference>
<dbReference type="InterPro" id="IPR029787">
    <property type="entry name" value="Nucleotide_cyclase"/>
</dbReference>
<dbReference type="Pfam" id="PF00990">
    <property type="entry name" value="GGDEF"/>
    <property type="match status" value="1"/>
</dbReference>
<dbReference type="InterPro" id="IPR000160">
    <property type="entry name" value="GGDEF_dom"/>
</dbReference>
<reference evidence="5 6" key="1">
    <citation type="journal article" date="2013" name="J. Bacteriol.">
        <title>Roles of HynAB and Ech, the only two hydrogenases found in the model sulfate reducer Desulfovibrio gigas.</title>
        <authorList>
            <person name="Morais-Silva F.O."/>
            <person name="Santos C.I."/>
            <person name="Rodrigues R."/>
            <person name="Pereira I.A."/>
            <person name="Rodrigues-Pousada C."/>
        </authorList>
    </citation>
    <scope>NUCLEOTIDE SEQUENCE [LARGE SCALE GENOMIC DNA]</scope>
    <source>
        <strain evidence="6">ATCC 19364 / DSM 1382 / NCIMB 9332 / VKM B-1759</strain>
    </source>
</reference>
<dbReference type="GO" id="GO:0052621">
    <property type="term" value="F:diguanylate cyclase activity"/>
    <property type="evidence" value="ECO:0007669"/>
    <property type="project" value="UniProtKB-EC"/>
</dbReference>
<keyword evidence="3" id="KW-0812">Transmembrane</keyword>
<dbReference type="AlphaFoldDB" id="T2G9X7"/>
<dbReference type="InterPro" id="IPR043128">
    <property type="entry name" value="Rev_trsase/Diguanyl_cyclase"/>
</dbReference>
<feature type="domain" description="GGDEF" evidence="4">
    <location>
        <begin position="544"/>
        <end position="681"/>
    </location>
</feature>
<dbReference type="CDD" id="cd01949">
    <property type="entry name" value="GGDEF"/>
    <property type="match status" value="1"/>
</dbReference>
<evidence type="ECO:0000259" key="4">
    <source>
        <dbReference type="PROSITE" id="PS50887"/>
    </source>
</evidence>
<feature type="transmembrane region" description="Helical" evidence="3">
    <location>
        <begin position="7"/>
        <end position="30"/>
    </location>
</feature>
<evidence type="ECO:0000256" key="3">
    <source>
        <dbReference type="SAM" id="Phobius"/>
    </source>
</evidence>
<dbReference type="STRING" id="1121448.DGI_1116"/>
<organism evidence="5 6">
    <name type="scientific">Megalodesulfovibrio gigas (strain ATCC 19364 / DSM 1382 / NCIMB 9332 / VKM B-1759)</name>
    <name type="common">Desulfovibrio gigas</name>
    <dbReference type="NCBI Taxonomy" id="1121448"/>
    <lineage>
        <taxon>Bacteria</taxon>
        <taxon>Pseudomonadati</taxon>
        <taxon>Thermodesulfobacteriota</taxon>
        <taxon>Desulfovibrionia</taxon>
        <taxon>Desulfovibrionales</taxon>
        <taxon>Desulfovibrionaceae</taxon>
        <taxon>Megalodesulfovibrio</taxon>
    </lineage>
</organism>
<accession>T2G9X7</accession>
<evidence type="ECO:0000256" key="1">
    <source>
        <dbReference type="ARBA" id="ARBA00012528"/>
    </source>
</evidence>
<dbReference type="FunFam" id="3.30.70.270:FF:000001">
    <property type="entry name" value="Diguanylate cyclase domain protein"/>
    <property type="match status" value="1"/>
</dbReference>
<sequence length="684" mass="75565">MTLRNTILIRMFLLICALALALSAVFFWIFSNDVRQRAQKTVDATFAFFEDSLQRRQRDITREVEKVHQPIHAGLLQEALEHNGKPVQHDDAASFRIADIVAATQPLADQLFALAEALGTRGIRIALYNQQGTLLLLFFNDAPRYYTVGLYLPEFAPGRLLVQRRVIVQAEGSVTQVVQDEQRLLTPSILGNMDFVALPPGQAEQVQRAVVAGYPQGQFALLDQMPALQLLIPVHGTPSKFSYFALSTSSNNDETNSGLLELTLQMTPGDIQHVAALTHTQINAFVEGEFSCGTLETYPKLESTPPVPVGFNEFIKKPKASPVVSRNAGGQSYYESLMTFGNSEGPVATIAVLLPRDAELRATLILLLSIGGAGLLFVLLAGAEAVRVSRMVSDPISRLVTAMQRLARGEVALVEELDNRPGQAGIAEVRHMNHALHVLMRTNAETIALAEAIAAGDFLAQVTPRSPQDRIMLSLNAMVQQLYKHQRLTTQAIEEARVANLTLADANSKLEALSSTDALTGIANRRRFDETLEREYARHVRSKAEMSLILLDVDYFKRYNDYYGHQQGDECLRRIARVLSECAKRPSDLVARYGGEEFVCILPDTDISGAIYIAECIRHNVMAQAIPHARSEVADWVTVSLGVTSSRYHSGTSPAHLLEQADQYLYRAKNAGRNRIESRHSDAP</sequence>
<dbReference type="PANTHER" id="PTHR45138:SF9">
    <property type="entry name" value="DIGUANYLATE CYCLASE DGCM-RELATED"/>
    <property type="match status" value="1"/>
</dbReference>
<keyword evidence="3" id="KW-1133">Transmembrane helix</keyword>
<protein>
    <recommendedName>
        <fullName evidence="1">diguanylate cyclase</fullName>
        <ecNumber evidence="1">2.7.7.65</ecNumber>
    </recommendedName>
</protein>
<dbReference type="PROSITE" id="PS50887">
    <property type="entry name" value="GGDEF"/>
    <property type="match status" value="1"/>
</dbReference>
<dbReference type="InterPro" id="IPR050469">
    <property type="entry name" value="Diguanylate_Cyclase"/>
</dbReference>
<keyword evidence="6" id="KW-1185">Reference proteome</keyword>
<dbReference type="GO" id="GO:1902201">
    <property type="term" value="P:negative regulation of bacterial-type flagellum-dependent cell motility"/>
    <property type="evidence" value="ECO:0007669"/>
    <property type="project" value="TreeGrafter"/>
</dbReference>
<dbReference type="PANTHER" id="PTHR45138">
    <property type="entry name" value="REGULATORY COMPONENTS OF SENSORY TRANSDUCTION SYSTEM"/>
    <property type="match status" value="1"/>
</dbReference>
<reference evidence="6" key="2">
    <citation type="submission" date="2013-07" db="EMBL/GenBank/DDBJ databases">
        <authorList>
            <person name="Morais-Silva F.O."/>
            <person name="Rezende A.M."/>
            <person name="Pimentel C."/>
            <person name="Resende D.M."/>
            <person name="Santos C.I."/>
            <person name="Clemente C."/>
            <person name="de Oliveira L.M."/>
            <person name="da Silva S.M."/>
            <person name="Costa D.A."/>
            <person name="Varela-Raposo A."/>
            <person name="Horacio E.C.A."/>
            <person name="Matos M."/>
            <person name="Flores O."/>
            <person name="Ruiz J.C."/>
            <person name="Rodrigues-Pousada C."/>
        </authorList>
    </citation>
    <scope>NUCLEOTIDE SEQUENCE [LARGE SCALE GENOMIC DNA]</scope>
    <source>
        <strain evidence="6">ATCC 19364 / DSM 1382 / NCIMB 9332 / VKM B-1759</strain>
    </source>
</reference>
<name>T2G9X7_MEGG1</name>
<evidence type="ECO:0000313" key="5">
    <source>
        <dbReference type="EMBL" id="AGW12984.1"/>
    </source>
</evidence>
<dbReference type="GO" id="GO:0043709">
    <property type="term" value="P:cell adhesion involved in single-species biofilm formation"/>
    <property type="evidence" value="ECO:0007669"/>
    <property type="project" value="TreeGrafter"/>
</dbReference>
<dbReference type="SMART" id="SM00267">
    <property type="entry name" value="GGDEF"/>
    <property type="match status" value="1"/>
</dbReference>
<comment type="catalytic activity">
    <reaction evidence="2">
        <text>2 GTP = 3',3'-c-di-GMP + 2 diphosphate</text>
        <dbReference type="Rhea" id="RHEA:24898"/>
        <dbReference type="ChEBI" id="CHEBI:33019"/>
        <dbReference type="ChEBI" id="CHEBI:37565"/>
        <dbReference type="ChEBI" id="CHEBI:58805"/>
        <dbReference type="EC" id="2.7.7.65"/>
    </reaction>
</comment>
<dbReference type="RefSeq" id="WP_021759739.1">
    <property type="nucleotide sequence ID" value="NC_022444.1"/>
</dbReference>
<dbReference type="KEGG" id="dgg:DGI_1116"/>
<dbReference type="EC" id="2.7.7.65" evidence="1"/>
<gene>
    <name evidence="5" type="ORF">DGI_1116</name>
</gene>
<dbReference type="NCBIfam" id="TIGR00254">
    <property type="entry name" value="GGDEF"/>
    <property type="match status" value="1"/>
</dbReference>
<dbReference type="HOGENOM" id="CLU_025430_0_0_7"/>